<dbReference type="InterPro" id="IPR001509">
    <property type="entry name" value="Epimerase_deHydtase"/>
</dbReference>
<proteinExistence type="inferred from homology"/>
<reference evidence="3 4" key="1">
    <citation type="journal article" date="2015" name="Nature">
        <title>rRNA introns, odd ribosomes, and small enigmatic genomes across a large radiation of phyla.</title>
        <authorList>
            <person name="Brown C.T."/>
            <person name="Hug L.A."/>
            <person name="Thomas B.C."/>
            <person name="Sharon I."/>
            <person name="Castelle C.J."/>
            <person name="Singh A."/>
            <person name="Wilkins M.J."/>
            <person name="Williams K.H."/>
            <person name="Banfield J.F."/>
        </authorList>
    </citation>
    <scope>NUCLEOTIDE SEQUENCE [LARGE SCALE GENOMIC DNA]</scope>
</reference>
<evidence type="ECO:0000256" key="1">
    <source>
        <dbReference type="ARBA" id="ARBA00007637"/>
    </source>
</evidence>
<dbReference type="PRINTS" id="PR01713">
    <property type="entry name" value="NUCEPIMERASE"/>
</dbReference>
<dbReference type="PANTHER" id="PTHR43000">
    <property type="entry name" value="DTDP-D-GLUCOSE 4,6-DEHYDRATASE-RELATED"/>
    <property type="match status" value="1"/>
</dbReference>
<comment type="similarity">
    <text evidence="1">Belongs to the NAD(P)-dependent epimerase/dehydratase family.</text>
</comment>
<organism evidence="3 4">
    <name type="scientific">Candidatus Uhrbacteria bacterium GW2011_GWC2_53_7</name>
    <dbReference type="NCBI Taxonomy" id="1618986"/>
    <lineage>
        <taxon>Bacteria</taxon>
        <taxon>Candidatus Uhriibacteriota</taxon>
    </lineage>
</organism>
<dbReference type="InterPro" id="IPR036291">
    <property type="entry name" value="NAD(P)-bd_dom_sf"/>
</dbReference>
<comment type="caution">
    <text evidence="3">The sequence shown here is derived from an EMBL/GenBank/DDBJ whole genome shotgun (WGS) entry which is preliminary data.</text>
</comment>
<gene>
    <name evidence="3" type="ORF">UY82_C0054G0003</name>
</gene>
<evidence type="ECO:0000259" key="2">
    <source>
        <dbReference type="Pfam" id="PF01370"/>
    </source>
</evidence>
<dbReference type="Gene3D" id="3.40.50.720">
    <property type="entry name" value="NAD(P)-binding Rossmann-like Domain"/>
    <property type="match status" value="1"/>
</dbReference>
<dbReference type="PATRIC" id="fig|1618986.3.peg.589"/>
<accession>A0A0G1XVP5</accession>
<dbReference type="Gene3D" id="3.90.25.10">
    <property type="entry name" value="UDP-galactose 4-epimerase, domain 1"/>
    <property type="match status" value="1"/>
</dbReference>
<feature type="domain" description="NAD-dependent epimerase/dehydratase" evidence="2">
    <location>
        <begin position="3"/>
        <end position="236"/>
    </location>
</feature>
<sequence>MNVLVTGGAGFIGSNLVERLVKDGHSVRVLDDFSLGKPDNLKSVKVEIVKGDLRDFDTVRNASKGIDVIFNQAAASASPMFRDHLHESVAANVDGFVNLLNACRVNDVKKLVYASTSSVYGNNKPPLREDMKLEPVNFYASTKLLNEHLAILFSAQYGLETVGFRYMSIYGPHEKSKGIYANLVSQFLWAMQKGEQPVIYGDGTQKREFTYVADVVEANVLAMNKKRLSGEVFNVGTGKSVSLNDVVALLNKLLDTSIKPKYVKNTVKNYIFTQLSDISKIRKTLGYEPKYTLEKGLKDILSKEA</sequence>
<dbReference type="AlphaFoldDB" id="A0A0G1XVP5"/>
<name>A0A0G1XVP5_9BACT</name>
<evidence type="ECO:0000313" key="4">
    <source>
        <dbReference type="Proteomes" id="UP000033865"/>
    </source>
</evidence>
<evidence type="ECO:0000313" key="3">
    <source>
        <dbReference type="EMBL" id="KKW35000.1"/>
    </source>
</evidence>
<protein>
    <submittedName>
        <fullName evidence="3">Nucleoside-diphosphate-sugar epimerase</fullName>
    </submittedName>
</protein>
<dbReference type="Proteomes" id="UP000033865">
    <property type="component" value="Unassembled WGS sequence"/>
</dbReference>
<dbReference type="SUPFAM" id="SSF51735">
    <property type="entry name" value="NAD(P)-binding Rossmann-fold domains"/>
    <property type="match status" value="1"/>
</dbReference>
<dbReference type="Pfam" id="PF01370">
    <property type="entry name" value="Epimerase"/>
    <property type="match status" value="1"/>
</dbReference>
<dbReference type="EMBL" id="LCRN01000054">
    <property type="protein sequence ID" value="KKW35000.1"/>
    <property type="molecule type" value="Genomic_DNA"/>
</dbReference>